<gene>
    <name evidence="1" type="ORF">ERS007739_05729</name>
</gene>
<organism evidence="1 2">
    <name type="scientific">Mycobacterium tuberculosis</name>
    <dbReference type="NCBI Taxonomy" id="1773"/>
    <lineage>
        <taxon>Bacteria</taxon>
        <taxon>Bacillati</taxon>
        <taxon>Actinomycetota</taxon>
        <taxon>Actinomycetes</taxon>
        <taxon>Mycobacteriales</taxon>
        <taxon>Mycobacteriaceae</taxon>
        <taxon>Mycobacterium</taxon>
        <taxon>Mycobacterium tuberculosis complex</taxon>
    </lineage>
</organism>
<sequence>MPQLSSCAAPSLQFDSCAFWALTMPPRFSCSRISVPVLICCCSDAV</sequence>
<evidence type="ECO:0000313" key="2">
    <source>
        <dbReference type="Proteomes" id="UP000039021"/>
    </source>
</evidence>
<dbReference type="EMBL" id="CSBK01005353">
    <property type="protein sequence ID" value="CPC59983.1"/>
    <property type="molecule type" value="Genomic_DNA"/>
</dbReference>
<reference evidence="2" key="1">
    <citation type="submission" date="2015-03" db="EMBL/GenBank/DDBJ databases">
        <authorList>
            <consortium name="Pathogen Informatics"/>
        </authorList>
    </citation>
    <scope>NUCLEOTIDE SEQUENCE [LARGE SCALE GENOMIC DNA]</scope>
    <source>
        <strain evidence="2">N09902308</strain>
    </source>
</reference>
<name>A0A916LHU0_MYCTX</name>
<protein>
    <submittedName>
        <fullName evidence="1">Uncharacterized protein</fullName>
    </submittedName>
</protein>
<proteinExistence type="predicted"/>
<dbReference type="Proteomes" id="UP000039021">
    <property type="component" value="Unassembled WGS sequence"/>
</dbReference>
<accession>A0A916LHU0</accession>
<comment type="caution">
    <text evidence="1">The sequence shown here is derived from an EMBL/GenBank/DDBJ whole genome shotgun (WGS) entry which is preliminary data.</text>
</comment>
<evidence type="ECO:0000313" key="1">
    <source>
        <dbReference type="EMBL" id="CPC59983.1"/>
    </source>
</evidence>
<dbReference type="AlphaFoldDB" id="A0A916LHU0"/>